<name>A0A9P6JW65_9AGAR</name>
<dbReference type="EMBL" id="MU157825">
    <property type="protein sequence ID" value="KAF9534753.1"/>
    <property type="molecule type" value="Genomic_DNA"/>
</dbReference>
<gene>
    <name evidence="1" type="ORF">CPB83DRAFT_754656</name>
</gene>
<feature type="non-terminal residue" evidence="1">
    <location>
        <position position="1"/>
    </location>
</feature>
<accession>A0A9P6JW65</accession>
<dbReference type="Proteomes" id="UP000807306">
    <property type="component" value="Unassembled WGS sequence"/>
</dbReference>
<reference evidence="1" key="1">
    <citation type="submission" date="2020-11" db="EMBL/GenBank/DDBJ databases">
        <authorList>
            <consortium name="DOE Joint Genome Institute"/>
            <person name="Ahrendt S."/>
            <person name="Riley R."/>
            <person name="Andreopoulos W."/>
            <person name="Labutti K."/>
            <person name="Pangilinan J."/>
            <person name="Ruiz-Duenas F.J."/>
            <person name="Barrasa J.M."/>
            <person name="Sanchez-Garcia M."/>
            <person name="Camarero S."/>
            <person name="Miyauchi S."/>
            <person name="Serrano A."/>
            <person name="Linde D."/>
            <person name="Babiker R."/>
            <person name="Drula E."/>
            <person name="Ayuso-Fernandez I."/>
            <person name="Pacheco R."/>
            <person name="Padilla G."/>
            <person name="Ferreira P."/>
            <person name="Barriuso J."/>
            <person name="Kellner H."/>
            <person name="Castanera R."/>
            <person name="Alfaro M."/>
            <person name="Ramirez L."/>
            <person name="Pisabarro A.G."/>
            <person name="Kuo A."/>
            <person name="Tritt A."/>
            <person name="Lipzen A."/>
            <person name="He G."/>
            <person name="Yan M."/>
            <person name="Ng V."/>
            <person name="Cullen D."/>
            <person name="Martin F."/>
            <person name="Rosso M.-N."/>
            <person name="Henrissat B."/>
            <person name="Hibbett D."/>
            <person name="Martinez A.T."/>
            <person name="Grigoriev I.V."/>
        </authorList>
    </citation>
    <scope>NUCLEOTIDE SEQUENCE</scope>
    <source>
        <strain evidence="1">CBS 506.95</strain>
    </source>
</reference>
<keyword evidence="2" id="KW-1185">Reference proteome</keyword>
<evidence type="ECO:0000313" key="2">
    <source>
        <dbReference type="Proteomes" id="UP000807306"/>
    </source>
</evidence>
<comment type="caution">
    <text evidence="1">The sequence shown here is derived from an EMBL/GenBank/DDBJ whole genome shotgun (WGS) entry which is preliminary data.</text>
</comment>
<proteinExistence type="predicted"/>
<organism evidence="1 2">
    <name type="scientific">Crepidotus variabilis</name>
    <dbReference type="NCBI Taxonomy" id="179855"/>
    <lineage>
        <taxon>Eukaryota</taxon>
        <taxon>Fungi</taxon>
        <taxon>Dikarya</taxon>
        <taxon>Basidiomycota</taxon>
        <taxon>Agaricomycotina</taxon>
        <taxon>Agaricomycetes</taxon>
        <taxon>Agaricomycetidae</taxon>
        <taxon>Agaricales</taxon>
        <taxon>Agaricineae</taxon>
        <taxon>Crepidotaceae</taxon>
        <taxon>Crepidotus</taxon>
    </lineage>
</organism>
<sequence length="63" mass="7044">IQCDLATCKFSPAHPSNCRPPKCTQTCWQYRQFPQQYSPKIDRNCPACANAGAGSGAQQRRRT</sequence>
<dbReference type="AlphaFoldDB" id="A0A9P6JW65"/>
<dbReference type="OrthoDB" id="2748942at2759"/>
<protein>
    <submittedName>
        <fullName evidence="1">Uncharacterized protein</fullName>
    </submittedName>
</protein>
<evidence type="ECO:0000313" key="1">
    <source>
        <dbReference type="EMBL" id="KAF9534753.1"/>
    </source>
</evidence>